<accession>A0A4V1YRP3</accession>
<evidence type="ECO:0000313" key="1">
    <source>
        <dbReference type="EMBL" id="RYT66780.1"/>
    </source>
</evidence>
<gene>
    <name evidence="1" type="ORF">EAI82_09560</name>
</gene>
<name>A0A4V1YRP3_9FIRM</name>
<reference evidence="1 2" key="1">
    <citation type="journal article" date="2019" name="Science, e1252229">
        <title>Invertible promoters mediate bacterial phase variation, antibiotic resistance, and host adaptation in the gut.</title>
        <authorList>
            <person name="Jiang X."/>
            <person name="Hall A.B."/>
            <person name="Arthur T.D."/>
            <person name="Plichta D.R."/>
            <person name="Covington C.T."/>
            <person name="Poyet M."/>
            <person name="Crothers J."/>
            <person name="Moses P.L."/>
            <person name="Tolonen A.C."/>
            <person name="Vlamakis H."/>
            <person name="Alm E.J."/>
            <person name="Xavier R.J."/>
        </authorList>
    </citation>
    <scope>NUCLEOTIDE SEQUENCE [LARGE SCALE GENOMIC DNA]</scope>
    <source>
        <strain evidence="2">af_0058</strain>
    </source>
</reference>
<evidence type="ECO:0000313" key="2">
    <source>
        <dbReference type="Proteomes" id="UP000293506"/>
    </source>
</evidence>
<organism evidence="1 2">
    <name type="scientific">Blautia obeum</name>
    <dbReference type="NCBI Taxonomy" id="40520"/>
    <lineage>
        <taxon>Bacteria</taxon>
        <taxon>Bacillati</taxon>
        <taxon>Bacillota</taxon>
        <taxon>Clostridia</taxon>
        <taxon>Lachnospirales</taxon>
        <taxon>Lachnospiraceae</taxon>
        <taxon>Blautia</taxon>
    </lineage>
</organism>
<dbReference type="Proteomes" id="UP000293506">
    <property type="component" value="Unassembled WGS sequence"/>
</dbReference>
<comment type="caution">
    <text evidence="1">The sequence shown here is derived from an EMBL/GenBank/DDBJ whole genome shotgun (WGS) entry which is preliminary data.</text>
</comment>
<proteinExistence type="predicted"/>
<sequence>MIYSDNISHITNMLSQIETAHNMSLAHKLMEIENNPAISAIQETLGRYEDILKPLHMQEVSAVDVL</sequence>
<dbReference type="EMBL" id="RCXQ01000007">
    <property type="protein sequence ID" value="RYT66780.1"/>
    <property type="molecule type" value="Genomic_DNA"/>
</dbReference>
<protein>
    <submittedName>
        <fullName evidence="1">Uncharacterized protein</fullName>
    </submittedName>
</protein>
<dbReference type="AlphaFoldDB" id="A0A4V1YRP3"/>